<dbReference type="PANTHER" id="PTHR23058:SF0">
    <property type="entry name" value="PEROXISOMAL MEMBRANE PROTEIN PEX14"/>
    <property type="match status" value="1"/>
</dbReference>
<keyword evidence="11" id="KW-0175">Coiled coil</keyword>
<dbReference type="InterPro" id="IPR006785">
    <property type="entry name" value="Pex14_N"/>
</dbReference>
<evidence type="ECO:0000256" key="9">
    <source>
        <dbReference type="ARBA" id="ARBA00046271"/>
    </source>
</evidence>
<feature type="region of interest" description="Disordered" evidence="12">
    <location>
        <begin position="325"/>
        <end position="344"/>
    </location>
</feature>
<evidence type="ECO:0000259" key="13">
    <source>
        <dbReference type="Pfam" id="PF04695"/>
    </source>
</evidence>
<evidence type="ECO:0000256" key="5">
    <source>
        <dbReference type="ARBA" id="ARBA00023136"/>
    </source>
</evidence>
<keyword evidence="2 10" id="KW-0813">Transport</keyword>
<dbReference type="GO" id="GO:0030674">
    <property type="term" value="F:protein-macromolecule adaptor activity"/>
    <property type="evidence" value="ECO:0007669"/>
    <property type="project" value="EnsemblFungi"/>
</dbReference>
<evidence type="ECO:0000256" key="2">
    <source>
        <dbReference type="ARBA" id="ARBA00022448"/>
    </source>
</evidence>
<dbReference type="eggNOG" id="KOG2629">
    <property type="taxonomic scope" value="Eukaryota"/>
</dbReference>
<dbReference type="GO" id="GO:0005102">
    <property type="term" value="F:signaling receptor binding"/>
    <property type="evidence" value="ECO:0007669"/>
    <property type="project" value="TreeGrafter"/>
</dbReference>
<evidence type="ECO:0000313" key="14">
    <source>
        <dbReference type="EMBL" id="EDO17524.1"/>
    </source>
</evidence>
<dbReference type="Gene3D" id="1.10.10.10">
    <property type="entry name" value="Winged helix-like DNA-binding domain superfamily/Winged helix DNA-binding domain"/>
    <property type="match status" value="1"/>
</dbReference>
<protein>
    <recommendedName>
        <fullName evidence="7 10">Peroxisomal membrane protein PEX14</fullName>
    </recommendedName>
    <alternativeName>
        <fullName evidence="8 10">Peroxin-14</fullName>
    </alternativeName>
</protein>
<accession>A7TJI1</accession>
<comment type="function">
    <text evidence="10">Component of the PEX13-PEX14 docking complex, a translocon channel that specifically mediates the import of peroxisomal cargo proteins bound to PEX5 receptor. The PEX13-PEX14 docking complex forms a large import pore which can be opened to a diameter of about 9 nm. Mechanistically, PEX5 receptor along with cargo proteins associates with the PEX14 subunit of the PEX13-PEX14 docking complex in the cytosol, leading to the insertion of the receptor into the organelle membrane with the concomitant translocation of the cargo into the peroxisome matrix.</text>
</comment>
<keyword evidence="3 10" id="KW-0653">Protein transport</keyword>
<dbReference type="PANTHER" id="PTHR23058">
    <property type="entry name" value="PEROXISOMAL MEMBRANE PROTEIN PEX14"/>
    <property type="match status" value="1"/>
</dbReference>
<evidence type="ECO:0000256" key="1">
    <source>
        <dbReference type="ARBA" id="ARBA00005443"/>
    </source>
</evidence>
<dbReference type="STRING" id="436907.A7TJI1"/>
<dbReference type="Pfam" id="PF04695">
    <property type="entry name" value="Pex14_N"/>
    <property type="match status" value="1"/>
</dbReference>
<keyword evidence="15" id="KW-1185">Reference proteome</keyword>
<comment type="subcellular location">
    <subcellularLocation>
        <location evidence="9 10">Peroxisome membrane</location>
    </subcellularLocation>
</comment>
<sequence length="344" mass="38197">MSESVIQSNRKELLDSAVSFLNEPSVANAPLEKKIEFLKSKGLSEQEIEQALKVATDTPSQSVVVSKSEPKIDRDEFVYESLPPPLPARDWRDYFIMATATAGLFYGVYEVTKRYVLPNVLPESKTKLEQDKEEIKLQLEKVDSLLNAIEQEHNAFKSKEEEKMNELDHTMSQLQTALDETSKTRAKMEYELENIKSQVGSLQSAVDKFISTDSSSRDLESILKEIDSLKNLIKISGSIAKNDENSESNGNGKATSFSGSSVPGIDTIPSASEVLAKIKLGNKDADKNVPAWMKNKEQAQIDNSIPEWQKNALSTTDIPDWQTTVETAEAEENGTTGENEKVGE</sequence>
<comment type="similarity">
    <text evidence="1 10">Belongs to the peroxin-14 family.</text>
</comment>
<dbReference type="FunCoup" id="A7TJI1">
    <property type="interactions" value="90"/>
</dbReference>
<evidence type="ECO:0000256" key="12">
    <source>
        <dbReference type="SAM" id="MobiDB-lite"/>
    </source>
</evidence>
<keyword evidence="6 10" id="KW-0576">Peroxisome</keyword>
<gene>
    <name evidence="14" type="ORF">Kpol_534p3</name>
</gene>
<keyword evidence="4" id="KW-0811">Translocation</keyword>
<dbReference type="GO" id="GO:0005778">
    <property type="term" value="C:peroxisomal membrane"/>
    <property type="evidence" value="ECO:0007669"/>
    <property type="project" value="UniProtKB-SubCell"/>
</dbReference>
<proteinExistence type="inferred from homology"/>
<reference evidence="14 15" key="1">
    <citation type="journal article" date="2007" name="Proc. Natl. Acad. Sci. U.S.A.">
        <title>Independent sorting-out of thousands of duplicated gene pairs in two yeast species descended from a whole-genome duplication.</title>
        <authorList>
            <person name="Scannell D.R."/>
            <person name="Frank A.C."/>
            <person name="Conant G.C."/>
            <person name="Byrne K.P."/>
            <person name="Woolfit M."/>
            <person name="Wolfe K.H."/>
        </authorList>
    </citation>
    <scope>NUCLEOTIDE SEQUENCE [LARGE SCALE GENOMIC DNA]</scope>
    <source>
        <strain evidence="15">ATCC 22028 / DSM 70294 / BCRC 21397 / CBS 2163 / NBRC 10782 / NRRL Y-8283 / UCD 57-17</strain>
    </source>
</reference>
<evidence type="ECO:0000313" key="15">
    <source>
        <dbReference type="Proteomes" id="UP000000267"/>
    </source>
</evidence>
<feature type="compositionally biased region" description="Polar residues" evidence="12">
    <location>
        <begin position="247"/>
        <end position="261"/>
    </location>
</feature>
<dbReference type="EMBL" id="DS480402">
    <property type="protein sequence ID" value="EDO17524.1"/>
    <property type="molecule type" value="Genomic_DNA"/>
</dbReference>
<feature type="coiled-coil region" evidence="11">
    <location>
        <begin position="125"/>
        <end position="198"/>
    </location>
</feature>
<dbReference type="Proteomes" id="UP000000267">
    <property type="component" value="Unassembled WGS sequence"/>
</dbReference>
<name>A7TJI1_VANPO</name>
<dbReference type="GO" id="GO:0008320">
    <property type="term" value="F:protein transmembrane transporter activity"/>
    <property type="evidence" value="ECO:0007669"/>
    <property type="project" value="EnsemblFungi"/>
</dbReference>
<feature type="domain" description="Peroxisome membrane anchor protein Pex14p N-terminal" evidence="13">
    <location>
        <begin position="10"/>
        <end position="53"/>
    </location>
</feature>
<dbReference type="InParanoid" id="A7TJI1"/>
<keyword evidence="5 10" id="KW-0472">Membrane</keyword>
<dbReference type="InterPro" id="IPR025655">
    <property type="entry name" value="PEX14"/>
</dbReference>
<dbReference type="HOGENOM" id="CLU_045718_0_1_1"/>
<feature type="compositionally biased region" description="Low complexity" evidence="12">
    <location>
        <begin position="325"/>
        <end position="337"/>
    </location>
</feature>
<dbReference type="OMA" id="YGAYEVT"/>
<evidence type="ECO:0000256" key="8">
    <source>
        <dbReference type="ARBA" id="ARBA00029691"/>
    </source>
</evidence>
<evidence type="ECO:0000256" key="11">
    <source>
        <dbReference type="SAM" id="Coils"/>
    </source>
</evidence>
<dbReference type="RefSeq" id="XP_001645382.1">
    <property type="nucleotide sequence ID" value="XM_001645332.1"/>
</dbReference>
<evidence type="ECO:0000256" key="10">
    <source>
        <dbReference type="RuleBase" id="RU367032"/>
    </source>
</evidence>
<dbReference type="OrthoDB" id="5549158at2759"/>
<dbReference type="KEGG" id="vpo:Kpol_534p3"/>
<dbReference type="GeneID" id="5545746"/>
<feature type="region of interest" description="Disordered" evidence="12">
    <location>
        <begin position="241"/>
        <end position="263"/>
    </location>
</feature>
<dbReference type="AlphaFoldDB" id="A7TJI1"/>
<evidence type="ECO:0000256" key="3">
    <source>
        <dbReference type="ARBA" id="ARBA00022927"/>
    </source>
</evidence>
<evidence type="ECO:0000256" key="4">
    <source>
        <dbReference type="ARBA" id="ARBA00023010"/>
    </source>
</evidence>
<dbReference type="InterPro" id="IPR036388">
    <property type="entry name" value="WH-like_DNA-bd_sf"/>
</dbReference>
<dbReference type="GO" id="GO:1990429">
    <property type="term" value="C:peroxisomal importomer complex"/>
    <property type="evidence" value="ECO:0007669"/>
    <property type="project" value="EnsemblFungi"/>
</dbReference>
<dbReference type="PhylomeDB" id="A7TJI1"/>
<dbReference type="GO" id="GO:0016560">
    <property type="term" value="P:protein import into peroxisome matrix, docking"/>
    <property type="evidence" value="ECO:0007669"/>
    <property type="project" value="UniProtKB-UniRule"/>
</dbReference>
<organism evidence="15">
    <name type="scientific">Vanderwaltozyma polyspora (strain ATCC 22028 / DSM 70294 / BCRC 21397 / CBS 2163 / NBRC 10782 / NRRL Y-8283 / UCD 57-17)</name>
    <name type="common">Kluyveromyces polysporus</name>
    <dbReference type="NCBI Taxonomy" id="436907"/>
    <lineage>
        <taxon>Eukaryota</taxon>
        <taxon>Fungi</taxon>
        <taxon>Dikarya</taxon>
        <taxon>Ascomycota</taxon>
        <taxon>Saccharomycotina</taxon>
        <taxon>Saccharomycetes</taxon>
        <taxon>Saccharomycetales</taxon>
        <taxon>Saccharomycetaceae</taxon>
        <taxon>Vanderwaltozyma</taxon>
    </lineage>
</organism>
<feature type="region of interest" description="Disordered" evidence="12">
    <location>
        <begin position="300"/>
        <end position="320"/>
    </location>
</feature>
<evidence type="ECO:0000256" key="6">
    <source>
        <dbReference type="ARBA" id="ARBA00023140"/>
    </source>
</evidence>
<evidence type="ECO:0000256" key="7">
    <source>
        <dbReference type="ARBA" id="ARBA00029502"/>
    </source>
</evidence>